<feature type="signal peptide" evidence="1">
    <location>
        <begin position="1"/>
        <end position="23"/>
    </location>
</feature>
<keyword evidence="1" id="KW-0732">Signal</keyword>
<sequence>MAAYSSIWLTASLPSASVSGAGARLCFFVVLPVGEERGPPSGQGEGERWKIGGGVSGRHGCTLIPHSALDLLPHRVQTCTHHSLTL</sequence>
<evidence type="ECO:0000313" key="2">
    <source>
        <dbReference type="EMBL" id="MPC59837.1"/>
    </source>
</evidence>
<gene>
    <name evidence="2" type="ORF">E2C01_053865</name>
</gene>
<accession>A0A5B7GRM3</accession>
<proteinExistence type="predicted"/>
<keyword evidence="3" id="KW-1185">Reference proteome</keyword>
<name>A0A5B7GRM3_PORTR</name>
<comment type="caution">
    <text evidence="2">The sequence shown here is derived from an EMBL/GenBank/DDBJ whole genome shotgun (WGS) entry which is preliminary data.</text>
</comment>
<organism evidence="2 3">
    <name type="scientific">Portunus trituberculatus</name>
    <name type="common">Swimming crab</name>
    <name type="synonym">Neptunus trituberculatus</name>
    <dbReference type="NCBI Taxonomy" id="210409"/>
    <lineage>
        <taxon>Eukaryota</taxon>
        <taxon>Metazoa</taxon>
        <taxon>Ecdysozoa</taxon>
        <taxon>Arthropoda</taxon>
        <taxon>Crustacea</taxon>
        <taxon>Multicrustacea</taxon>
        <taxon>Malacostraca</taxon>
        <taxon>Eumalacostraca</taxon>
        <taxon>Eucarida</taxon>
        <taxon>Decapoda</taxon>
        <taxon>Pleocyemata</taxon>
        <taxon>Brachyura</taxon>
        <taxon>Eubrachyura</taxon>
        <taxon>Portunoidea</taxon>
        <taxon>Portunidae</taxon>
        <taxon>Portuninae</taxon>
        <taxon>Portunus</taxon>
    </lineage>
</organism>
<dbReference type="Proteomes" id="UP000324222">
    <property type="component" value="Unassembled WGS sequence"/>
</dbReference>
<evidence type="ECO:0000313" key="3">
    <source>
        <dbReference type="Proteomes" id="UP000324222"/>
    </source>
</evidence>
<protein>
    <recommendedName>
        <fullName evidence="4">Secreted protein</fullName>
    </recommendedName>
</protein>
<dbReference type="AlphaFoldDB" id="A0A5B7GRM3"/>
<dbReference type="EMBL" id="VSRR010016912">
    <property type="protein sequence ID" value="MPC59837.1"/>
    <property type="molecule type" value="Genomic_DNA"/>
</dbReference>
<reference evidence="2 3" key="1">
    <citation type="submission" date="2019-05" db="EMBL/GenBank/DDBJ databases">
        <title>Another draft genome of Portunus trituberculatus and its Hox gene families provides insights of decapod evolution.</title>
        <authorList>
            <person name="Jeong J.-H."/>
            <person name="Song I."/>
            <person name="Kim S."/>
            <person name="Choi T."/>
            <person name="Kim D."/>
            <person name="Ryu S."/>
            <person name="Kim W."/>
        </authorList>
    </citation>
    <scope>NUCLEOTIDE SEQUENCE [LARGE SCALE GENOMIC DNA]</scope>
    <source>
        <tissue evidence="2">Muscle</tissue>
    </source>
</reference>
<feature type="chain" id="PRO_5022663303" description="Secreted protein" evidence="1">
    <location>
        <begin position="24"/>
        <end position="86"/>
    </location>
</feature>
<evidence type="ECO:0000256" key="1">
    <source>
        <dbReference type="SAM" id="SignalP"/>
    </source>
</evidence>
<evidence type="ECO:0008006" key="4">
    <source>
        <dbReference type="Google" id="ProtNLM"/>
    </source>
</evidence>